<dbReference type="EMBL" id="OMOD01000178">
    <property type="protein sequence ID" value="SPF48082.1"/>
    <property type="molecule type" value="Genomic_DNA"/>
</dbReference>
<reference evidence="3" key="1">
    <citation type="submission" date="2018-02" db="EMBL/GenBank/DDBJ databases">
        <authorList>
            <person name="Hausmann B."/>
        </authorList>
    </citation>
    <scope>NUCLEOTIDE SEQUENCE [LARGE SCALE GENOMIC DNA]</scope>
    <source>
        <strain evidence="3">Peat soil MAG SbA1</strain>
    </source>
</reference>
<dbReference type="AlphaFoldDB" id="A0A2U3L849"/>
<dbReference type="Proteomes" id="UP000238701">
    <property type="component" value="Unassembled WGS sequence"/>
</dbReference>
<proteinExistence type="predicted"/>
<organism evidence="2 3">
    <name type="scientific">Candidatus Sulfotelmatobacter kueseliae</name>
    <dbReference type="NCBI Taxonomy" id="2042962"/>
    <lineage>
        <taxon>Bacteria</taxon>
        <taxon>Pseudomonadati</taxon>
        <taxon>Acidobacteriota</taxon>
        <taxon>Terriglobia</taxon>
        <taxon>Terriglobales</taxon>
        <taxon>Candidatus Korobacteraceae</taxon>
        <taxon>Candidatus Sulfotelmatobacter</taxon>
    </lineage>
</organism>
<sequence length="75" mass="8408">MLELTAAGILVAYVRLFSRERPLTQGQAHAQSTSIAYPDERGENSAAGARPAIIRLRERCLNSRRHEGYPRSRIT</sequence>
<accession>A0A2U3L849</accession>
<feature type="region of interest" description="Disordered" evidence="1">
    <location>
        <begin position="23"/>
        <end position="48"/>
    </location>
</feature>
<gene>
    <name evidence="2" type="ORF">SBA1_800006</name>
</gene>
<evidence type="ECO:0000313" key="3">
    <source>
        <dbReference type="Proteomes" id="UP000238701"/>
    </source>
</evidence>
<name>A0A2U3L849_9BACT</name>
<evidence type="ECO:0000256" key="1">
    <source>
        <dbReference type="SAM" id="MobiDB-lite"/>
    </source>
</evidence>
<protein>
    <submittedName>
        <fullName evidence="2">Uncharacterized protein</fullName>
    </submittedName>
</protein>
<evidence type="ECO:0000313" key="2">
    <source>
        <dbReference type="EMBL" id="SPF48082.1"/>
    </source>
</evidence>
<feature type="compositionally biased region" description="Polar residues" evidence="1">
    <location>
        <begin position="24"/>
        <end position="35"/>
    </location>
</feature>